<sequence length="395" mass="45015">MPKGPMWEGRHFAPGKKDRESLDLVAVRDFNIHTKLRKPWNRAFGPAALKDYEESLVIRGIQLNELLKVKTRNSQGGVGHVDISRWISNWSFDFMGDMVFGENFDLMGTDDKDNIIQSLDDAHWFPGISHTIPWAWSFLISIPALTKHSVAFGGFVFQHAYKRGTRTTTAKKDLFYHLAANMDIEDDKPPIPLIIPNSILAVVAGAHIISYALSSIMYHLIRYPGYLQRLQKELDEAFPPSELANLELLDAIINEVLRLQPPVMTHLQRAPPPGSGGSFIPEGTAVVVPPYVMHRDSRYFSPDPDRFWPERWYTQNNNNIKLDRSAYIPFSYGPAGCVGKSLAILELRYMTAILVYNFDLSFEDGYNPEQWNKDMVDRFITIKGSLPVKVKQRHI</sequence>
<dbReference type="InterPro" id="IPR036396">
    <property type="entry name" value="Cyt_P450_sf"/>
</dbReference>
<dbReference type="SUPFAM" id="SSF48264">
    <property type="entry name" value="Cytochrome P450"/>
    <property type="match status" value="1"/>
</dbReference>
<dbReference type="PANTHER" id="PTHR24305:SF187">
    <property type="entry name" value="P450, PUTATIVE (EUROFUNG)-RELATED"/>
    <property type="match status" value="1"/>
</dbReference>
<evidence type="ECO:0000256" key="7">
    <source>
        <dbReference type="ARBA" id="ARBA00023033"/>
    </source>
</evidence>
<evidence type="ECO:0000256" key="6">
    <source>
        <dbReference type="ARBA" id="ARBA00023004"/>
    </source>
</evidence>
<dbReference type="PRINTS" id="PR00385">
    <property type="entry name" value="P450"/>
</dbReference>
<keyword evidence="4 8" id="KW-0479">Metal-binding</keyword>
<evidence type="ECO:0000313" key="10">
    <source>
        <dbReference type="Proteomes" id="UP001050691"/>
    </source>
</evidence>
<evidence type="ECO:0000256" key="5">
    <source>
        <dbReference type="ARBA" id="ARBA00023002"/>
    </source>
</evidence>
<evidence type="ECO:0008006" key="11">
    <source>
        <dbReference type="Google" id="ProtNLM"/>
    </source>
</evidence>
<gene>
    <name evidence="9" type="ORF">Clacol_001116</name>
</gene>
<reference evidence="9" key="1">
    <citation type="submission" date="2021-10" db="EMBL/GenBank/DDBJ databases">
        <title>De novo Genome Assembly of Clathrus columnatus (Basidiomycota, Fungi) Using Illumina and Nanopore Sequence Data.</title>
        <authorList>
            <person name="Ogiso-Tanaka E."/>
            <person name="Itagaki H."/>
            <person name="Hosoya T."/>
            <person name="Hosaka K."/>
        </authorList>
    </citation>
    <scope>NUCLEOTIDE SEQUENCE</scope>
    <source>
        <strain evidence="9">MO-923</strain>
    </source>
</reference>
<evidence type="ECO:0000256" key="3">
    <source>
        <dbReference type="ARBA" id="ARBA00010617"/>
    </source>
</evidence>
<protein>
    <recommendedName>
        <fullName evidence="11">Cytochrome P450</fullName>
    </recommendedName>
</protein>
<dbReference type="GO" id="GO:0004497">
    <property type="term" value="F:monooxygenase activity"/>
    <property type="evidence" value="ECO:0007669"/>
    <property type="project" value="UniProtKB-KW"/>
</dbReference>
<keyword evidence="10" id="KW-1185">Reference proteome</keyword>
<accession>A0AAV5A1N6</accession>
<organism evidence="9 10">
    <name type="scientific">Clathrus columnatus</name>
    <dbReference type="NCBI Taxonomy" id="1419009"/>
    <lineage>
        <taxon>Eukaryota</taxon>
        <taxon>Fungi</taxon>
        <taxon>Dikarya</taxon>
        <taxon>Basidiomycota</taxon>
        <taxon>Agaricomycotina</taxon>
        <taxon>Agaricomycetes</taxon>
        <taxon>Phallomycetidae</taxon>
        <taxon>Phallales</taxon>
        <taxon>Clathraceae</taxon>
        <taxon>Clathrus</taxon>
    </lineage>
</organism>
<comment type="similarity">
    <text evidence="3">Belongs to the cytochrome P450 family.</text>
</comment>
<dbReference type="GO" id="GO:0005506">
    <property type="term" value="F:iron ion binding"/>
    <property type="evidence" value="ECO:0007669"/>
    <property type="project" value="InterPro"/>
</dbReference>
<dbReference type="Proteomes" id="UP001050691">
    <property type="component" value="Unassembled WGS sequence"/>
</dbReference>
<dbReference type="InterPro" id="IPR002403">
    <property type="entry name" value="Cyt_P450_E_grp-IV"/>
</dbReference>
<keyword evidence="6 8" id="KW-0408">Iron</keyword>
<evidence type="ECO:0000313" key="9">
    <source>
        <dbReference type="EMBL" id="GJJ06920.1"/>
    </source>
</evidence>
<dbReference type="PRINTS" id="PR00465">
    <property type="entry name" value="EP450IV"/>
</dbReference>
<dbReference type="EMBL" id="BPWL01000002">
    <property type="protein sequence ID" value="GJJ06920.1"/>
    <property type="molecule type" value="Genomic_DNA"/>
</dbReference>
<evidence type="ECO:0000256" key="8">
    <source>
        <dbReference type="PIRSR" id="PIRSR602403-1"/>
    </source>
</evidence>
<keyword evidence="8" id="KW-0349">Heme</keyword>
<dbReference type="Gene3D" id="1.10.630.10">
    <property type="entry name" value="Cytochrome P450"/>
    <property type="match status" value="1"/>
</dbReference>
<feature type="binding site" description="axial binding residue" evidence="8">
    <location>
        <position position="337"/>
    </location>
    <ligand>
        <name>heme</name>
        <dbReference type="ChEBI" id="CHEBI:30413"/>
    </ligand>
    <ligandPart>
        <name>Fe</name>
        <dbReference type="ChEBI" id="CHEBI:18248"/>
    </ligandPart>
</feature>
<comment type="caution">
    <text evidence="9">The sequence shown here is derived from an EMBL/GenBank/DDBJ whole genome shotgun (WGS) entry which is preliminary data.</text>
</comment>
<dbReference type="GO" id="GO:0016705">
    <property type="term" value="F:oxidoreductase activity, acting on paired donors, with incorporation or reduction of molecular oxygen"/>
    <property type="evidence" value="ECO:0007669"/>
    <property type="project" value="InterPro"/>
</dbReference>
<keyword evidence="7" id="KW-0503">Monooxygenase</keyword>
<comment type="cofactor">
    <cofactor evidence="1 8">
        <name>heme</name>
        <dbReference type="ChEBI" id="CHEBI:30413"/>
    </cofactor>
</comment>
<dbReference type="PANTHER" id="PTHR24305">
    <property type="entry name" value="CYTOCHROME P450"/>
    <property type="match status" value="1"/>
</dbReference>
<evidence type="ECO:0000256" key="4">
    <source>
        <dbReference type="ARBA" id="ARBA00022723"/>
    </source>
</evidence>
<name>A0AAV5A1N6_9AGAM</name>
<dbReference type="Pfam" id="PF00067">
    <property type="entry name" value="p450"/>
    <property type="match status" value="1"/>
</dbReference>
<dbReference type="AlphaFoldDB" id="A0AAV5A1N6"/>
<keyword evidence="5" id="KW-0560">Oxidoreductase</keyword>
<evidence type="ECO:0000256" key="1">
    <source>
        <dbReference type="ARBA" id="ARBA00001971"/>
    </source>
</evidence>
<evidence type="ECO:0000256" key="2">
    <source>
        <dbReference type="ARBA" id="ARBA00005179"/>
    </source>
</evidence>
<dbReference type="GO" id="GO:0020037">
    <property type="term" value="F:heme binding"/>
    <property type="evidence" value="ECO:0007669"/>
    <property type="project" value="InterPro"/>
</dbReference>
<dbReference type="InterPro" id="IPR050121">
    <property type="entry name" value="Cytochrome_P450_monoxygenase"/>
</dbReference>
<comment type="pathway">
    <text evidence="2">Secondary metabolite biosynthesis.</text>
</comment>
<dbReference type="InterPro" id="IPR001128">
    <property type="entry name" value="Cyt_P450"/>
</dbReference>
<proteinExistence type="inferred from homology"/>